<accession>A0A2U1K3T2</accession>
<keyword evidence="2" id="KW-0812">Transmembrane</keyword>
<evidence type="ECO:0000259" key="4">
    <source>
        <dbReference type="Pfam" id="PF14257"/>
    </source>
</evidence>
<dbReference type="EMBL" id="QCZG01000011">
    <property type="protein sequence ID" value="PWA12171.1"/>
    <property type="molecule type" value="Genomic_DNA"/>
</dbReference>
<keyword evidence="2" id="KW-0472">Membrane</keyword>
<feature type="coiled-coil region" evidence="1">
    <location>
        <begin position="186"/>
        <end position="213"/>
    </location>
</feature>
<dbReference type="InterPro" id="IPR025645">
    <property type="entry name" value="DUF4349"/>
</dbReference>
<evidence type="ECO:0000313" key="5">
    <source>
        <dbReference type="EMBL" id="PWA12171.1"/>
    </source>
</evidence>
<evidence type="ECO:0000313" key="6">
    <source>
        <dbReference type="Proteomes" id="UP000245998"/>
    </source>
</evidence>
<evidence type="ECO:0000256" key="1">
    <source>
        <dbReference type="SAM" id="Coils"/>
    </source>
</evidence>
<protein>
    <submittedName>
        <fullName evidence="5">DUF4349 domain-containing protein</fullName>
    </submittedName>
</protein>
<keyword evidence="1" id="KW-0175">Coiled coil</keyword>
<reference evidence="5 6" key="1">
    <citation type="submission" date="2018-04" db="EMBL/GenBank/DDBJ databases">
        <title>Camelliibacillus theae gen. nov., sp. nov., isolated from Pu'er tea.</title>
        <authorList>
            <person name="Niu L."/>
        </authorList>
    </citation>
    <scope>NUCLEOTIDE SEQUENCE [LARGE SCALE GENOMIC DNA]</scope>
    <source>
        <strain evidence="5 6">T8</strain>
    </source>
</reference>
<dbReference type="Proteomes" id="UP000245998">
    <property type="component" value="Unassembled WGS sequence"/>
</dbReference>
<dbReference type="OrthoDB" id="5381491at2"/>
<evidence type="ECO:0000256" key="2">
    <source>
        <dbReference type="SAM" id="Phobius"/>
    </source>
</evidence>
<name>A0A2U1K3T2_9BACI</name>
<feature type="chain" id="PRO_5038537772" evidence="3">
    <location>
        <begin position="22"/>
        <end position="299"/>
    </location>
</feature>
<sequence>MKNSLRITAFFFLLIMFTACSNSSEKSAEDHAGLMRNEIHSVEVDEDRAEIAQTEESKEATDVPMKGKRKIIYTAHMDIVVPDYNESEKKISEIVEKEKGYIVNSHVNQGEHNEKSGSITVRIPQGSFQSFLDSVEKISTEVTDQSVDGEDVTEEYVDLEARLKAKMSVKKRLETFMEQAETTKDLLAVSEQMGKVQEEIEQIEGRLNYLKNQSDYSTVTVSITEKSIKVGELGSKDLNTWTRSKQLFVTTIHFIFTGVSGAVVFLLGLSPILVPIAIIVVGLYLYIRRKKRNEKASRD</sequence>
<feature type="domain" description="DUF4349" evidence="4">
    <location>
        <begin position="69"/>
        <end position="284"/>
    </location>
</feature>
<keyword evidence="2" id="KW-1133">Transmembrane helix</keyword>
<evidence type="ECO:0000256" key="3">
    <source>
        <dbReference type="SAM" id="SignalP"/>
    </source>
</evidence>
<proteinExistence type="predicted"/>
<keyword evidence="3" id="KW-0732">Signal</keyword>
<dbReference type="PROSITE" id="PS51257">
    <property type="entry name" value="PROKAR_LIPOPROTEIN"/>
    <property type="match status" value="1"/>
</dbReference>
<comment type="caution">
    <text evidence="5">The sequence shown here is derived from an EMBL/GenBank/DDBJ whole genome shotgun (WGS) entry which is preliminary data.</text>
</comment>
<feature type="transmembrane region" description="Helical" evidence="2">
    <location>
        <begin position="254"/>
        <end position="287"/>
    </location>
</feature>
<organism evidence="5 6">
    <name type="scientific">Pueribacillus theae</name>
    <dbReference type="NCBI Taxonomy" id="2171751"/>
    <lineage>
        <taxon>Bacteria</taxon>
        <taxon>Bacillati</taxon>
        <taxon>Bacillota</taxon>
        <taxon>Bacilli</taxon>
        <taxon>Bacillales</taxon>
        <taxon>Bacillaceae</taxon>
        <taxon>Pueribacillus</taxon>
    </lineage>
</organism>
<dbReference type="AlphaFoldDB" id="A0A2U1K3T2"/>
<dbReference type="Pfam" id="PF14257">
    <property type="entry name" value="DUF4349"/>
    <property type="match status" value="1"/>
</dbReference>
<keyword evidence="6" id="KW-1185">Reference proteome</keyword>
<feature type="signal peptide" evidence="3">
    <location>
        <begin position="1"/>
        <end position="21"/>
    </location>
</feature>
<gene>
    <name evidence="5" type="ORF">DCC39_06980</name>
</gene>